<keyword evidence="4" id="KW-1185">Reference proteome</keyword>
<dbReference type="Proteomes" id="UP000237061">
    <property type="component" value="Unassembled WGS sequence"/>
</dbReference>
<dbReference type="InterPro" id="IPR027417">
    <property type="entry name" value="P-loop_NTPase"/>
</dbReference>
<dbReference type="Gene3D" id="3.40.50.300">
    <property type="entry name" value="P-loop containing nucleotide triphosphate hydrolases"/>
    <property type="match status" value="1"/>
</dbReference>
<evidence type="ECO:0000313" key="4">
    <source>
        <dbReference type="Proteomes" id="UP000237061"/>
    </source>
</evidence>
<gene>
    <name evidence="3" type="ORF">CVS27_15640</name>
</gene>
<dbReference type="NCBIfam" id="NF040713">
    <property type="entry name" value="ZapE"/>
    <property type="match status" value="1"/>
</dbReference>
<dbReference type="RefSeq" id="WP_103466772.1">
    <property type="nucleotide sequence ID" value="NZ_PPXC01000013.1"/>
</dbReference>
<dbReference type="PANTHER" id="PTHR12169">
    <property type="entry name" value="ATPASE N2B"/>
    <property type="match status" value="1"/>
</dbReference>
<accession>A0A2S3ZTZ2</accession>
<dbReference type="AlphaFoldDB" id="A0A2S3ZTZ2"/>
<reference evidence="3 4" key="1">
    <citation type="submission" date="2018-01" db="EMBL/GenBank/DDBJ databases">
        <title>Arthrobacter sp. nov., from glaciers in China.</title>
        <authorList>
            <person name="Liu Q."/>
            <person name="Xin Y.-H."/>
        </authorList>
    </citation>
    <scope>NUCLEOTIDE SEQUENCE [LARGE SCALE GENOMIC DNA]</scope>
    <source>
        <strain evidence="3 4">HLT2-12-2</strain>
    </source>
</reference>
<dbReference type="PANTHER" id="PTHR12169:SF6">
    <property type="entry name" value="AFG1-LIKE ATPASE"/>
    <property type="match status" value="1"/>
</dbReference>
<dbReference type="GO" id="GO:0032153">
    <property type="term" value="C:cell division site"/>
    <property type="evidence" value="ECO:0007669"/>
    <property type="project" value="TreeGrafter"/>
</dbReference>
<evidence type="ECO:0000313" key="3">
    <source>
        <dbReference type="EMBL" id="POH72549.1"/>
    </source>
</evidence>
<dbReference type="GO" id="GO:0051301">
    <property type="term" value="P:cell division"/>
    <property type="evidence" value="ECO:0007669"/>
    <property type="project" value="UniProtKB-KW"/>
</dbReference>
<dbReference type="Pfam" id="PF03969">
    <property type="entry name" value="AFG1_ATPase"/>
    <property type="match status" value="1"/>
</dbReference>
<keyword evidence="1" id="KW-0547">Nucleotide-binding</keyword>
<protein>
    <submittedName>
        <fullName evidence="3">Cell division protein ZapE</fullName>
    </submittedName>
</protein>
<dbReference type="GO" id="GO:0005524">
    <property type="term" value="F:ATP binding"/>
    <property type="evidence" value="ECO:0007669"/>
    <property type="project" value="UniProtKB-KW"/>
</dbReference>
<dbReference type="GO" id="GO:0016887">
    <property type="term" value="F:ATP hydrolysis activity"/>
    <property type="evidence" value="ECO:0007669"/>
    <property type="project" value="InterPro"/>
</dbReference>
<organism evidence="3 4">
    <name type="scientific">Arthrobacter glacialis</name>
    <dbReference type="NCBI Taxonomy" id="1664"/>
    <lineage>
        <taxon>Bacteria</taxon>
        <taxon>Bacillati</taxon>
        <taxon>Actinomycetota</taxon>
        <taxon>Actinomycetes</taxon>
        <taxon>Micrococcales</taxon>
        <taxon>Micrococcaceae</taxon>
        <taxon>Arthrobacter</taxon>
    </lineage>
</organism>
<keyword evidence="2" id="KW-0067">ATP-binding</keyword>
<dbReference type="InterPro" id="IPR005654">
    <property type="entry name" value="ATPase_AFG1-like"/>
</dbReference>
<comment type="caution">
    <text evidence="3">The sequence shown here is derived from an EMBL/GenBank/DDBJ whole genome shotgun (WGS) entry which is preliminary data.</text>
</comment>
<name>A0A2S3ZTZ2_ARTGL</name>
<dbReference type="EMBL" id="PPXC01000013">
    <property type="protein sequence ID" value="POH72549.1"/>
    <property type="molecule type" value="Genomic_DNA"/>
</dbReference>
<sequence length="350" mass="39823">MSWFQRNWLTKRRHHPSPLESITVEVFERAAISEGFTIDTAQREAIGALMAPAEHGFYLWGPVGCGKSWILNVYYDAISSSRKRRVHFHEFFHQLHQAINKNGNSIERALDELLNEVDVLCFDEFHVHDVGDSTFIRRMLLALFARPIRLIVTSNYPPDGLLPNPLFHDMFLPTIKVIAEKLEVLEIRGTRDYRLDSEHTQGFSSGVWLSPGTAAQYRELGLSTHGASSAATVTVSGRLLNVVQADHELLWFRFSDLCESKTGSSDYLDLAARHQTWLISDIPSLTELDREPAQRFANLIDVLYDRQILVTFIATVPIHELAATSRGPLDIDRTISRLSQLRHHNESILK</sequence>
<dbReference type="CDD" id="cd00009">
    <property type="entry name" value="AAA"/>
    <property type="match status" value="1"/>
</dbReference>
<keyword evidence="3" id="KW-0132">Cell division</keyword>
<dbReference type="GO" id="GO:0005737">
    <property type="term" value="C:cytoplasm"/>
    <property type="evidence" value="ECO:0007669"/>
    <property type="project" value="TreeGrafter"/>
</dbReference>
<keyword evidence="3" id="KW-0131">Cell cycle</keyword>
<dbReference type="SUPFAM" id="SSF52540">
    <property type="entry name" value="P-loop containing nucleoside triphosphate hydrolases"/>
    <property type="match status" value="1"/>
</dbReference>
<evidence type="ECO:0000256" key="2">
    <source>
        <dbReference type="ARBA" id="ARBA00022840"/>
    </source>
</evidence>
<proteinExistence type="predicted"/>
<evidence type="ECO:0000256" key="1">
    <source>
        <dbReference type="ARBA" id="ARBA00022741"/>
    </source>
</evidence>